<protein>
    <submittedName>
        <fullName evidence="3">Uncharacterized protein</fullName>
    </submittedName>
</protein>
<dbReference type="EMBL" id="JACHFK010000003">
    <property type="protein sequence ID" value="MBB5376074.1"/>
    <property type="molecule type" value="Genomic_DNA"/>
</dbReference>
<evidence type="ECO:0000313" key="2">
    <source>
        <dbReference type="EMBL" id="GHF41003.1"/>
    </source>
</evidence>
<organism evidence="3 4">
    <name type="scientific">Deinococcus metalli</name>
    <dbReference type="NCBI Taxonomy" id="1141878"/>
    <lineage>
        <taxon>Bacteria</taxon>
        <taxon>Thermotogati</taxon>
        <taxon>Deinococcota</taxon>
        <taxon>Deinococci</taxon>
        <taxon>Deinococcales</taxon>
        <taxon>Deinococcaceae</taxon>
        <taxon>Deinococcus</taxon>
    </lineage>
</organism>
<evidence type="ECO:0000313" key="3">
    <source>
        <dbReference type="EMBL" id="MBB5376074.1"/>
    </source>
</evidence>
<reference evidence="3 4" key="3">
    <citation type="submission" date="2020-08" db="EMBL/GenBank/DDBJ databases">
        <title>Genomic Encyclopedia of Type Strains, Phase IV (KMG-IV): sequencing the most valuable type-strain genomes for metagenomic binning, comparative biology and taxonomic classification.</title>
        <authorList>
            <person name="Goeker M."/>
        </authorList>
    </citation>
    <scope>NUCLEOTIDE SEQUENCE [LARGE SCALE GENOMIC DNA]</scope>
    <source>
        <strain evidence="3 4">DSM 27521</strain>
    </source>
</reference>
<reference evidence="2" key="4">
    <citation type="submission" date="2024-05" db="EMBL/GenBank/DDBJ databases">
        <authorList>
            <person name="Sun Q."/>
            <person name="Zhou Y."/>
        </authorList>
    </citation>
    <scope>NUCLEOTIDE SEQUENCE</scope>
    <source>
        <strain evidence="2">CGMCC 1.18437</strain>
    </source>
</reference>
<accession>A0A7W8KDC1</accession>
<dbReference type="Proteomes" id="UP000539473">
    <property type="component" value="Unassembled WGS sequence"/>
</dbReference>
<gene>
    <name evidence="2" type="ORF">GCM10017781_17090</name>
    <name evidence="3" type="ORF">HNQ07_001531</name>
</gene>
<evidence type="ECO:0000313" key="5">
    <source>
        <dbReference type="Proteomes" id="UP000619376"/>
    </source>
</evidence>
<dbReference type="EMBL" id="BNAJ01000003">
    <property type="protein sequence ID" value="GHF41003.1"/>
    <property type="molecule type" value="Genomic_DNA"/>
</dbReference>
<dbReference type="RefSeq" id="WP_184110350.1">
    <property type="nucleotide sequence ID" value="NZ_BNAJ01000003.1"/>
</dbReference>
<comment type="caution">
    <text evidence="3">The sequence shown here is derived from an EMBL/GenBank/DDBJ whole genome shotgun (WGS) entry which is preliminary data.</text>
</comment>
<reference evidence="2" key="1">
    <citation type="journal article" date="2014" name="Int. J. Syst. Evol. Microbiol.">
        <title>Complete genome of a new Firmicutes species belonging to the dominant human colonic microbiota ('Ruminococcus bicirculans') reveals two chromosomes and a selective capacity to utilize plant glucans.</title>
        <authorList>
            <consortium name="NISC Comparative Sequencing Program"/>
            <person name="Wegmann U."/>
            <person name="Louis P."/>
            <person name="Goesmann A."/>
            <person name="Henrissat B."/>
            <person name="Duncan S.H."/>
            <person name="Flint H.J."/>
        </authorList>
    </citation>
    <scope>NUCLEOTIDE SEQUENCE</scope>
    <source>
        <strain evidence="2">CGMCC 1.18437</strain>
    </source>
</reference>
<dbReference type="AlphaFoldDB" id="A0A7W8KDC1"/>
<dbReference type="Proteomes" id="UP000619376">
    <property type="component" value="Unassembled WGS sequence"/>
</dbReference>
<evidence type="ECO:0000313" key="4">
    <source>
        <dbReference type="Proteomes" id="UP000539473"/>
    </source>
</evidence>
<proteinExistence type="predicted"/>
<evidence type="ECO:0000256" key="1">
    <source>
        <dbReference type="SAM" id="MobiDB-lite"/>
    </source>
</evidence>
<reference evidence="5" key="2">
    <citation type="journal article" date="2019" name="Int. J. Syst. Evol. Microbiol.">
        <title>The Global Catalogue of Microorganisms (GCM) 10K type strain sequencing project: providing services to taxonomists for standard genome sequencing and annotation.</title>
        <authorList>
            <consortium name="The Broad Institute Genomics Platform"/>
            <consortium name="The Broad Institute Genome Sequencing Center for Infectious Disease"/>
            <person name="Wu L."/>
            <person name="Ma J."/>
        </authorList>
    </citation>
    <scope>NUCLEOTIDE SEQUENCE [LARGE SCALE GENOMIC DNA]</scope>
    <source>
        <strain evidence="5">CGMCC 1.18437</strain>
    </source>
</reference>
<name>A0A7W8KDC1_9DEIO</name>
<sequence length="105" mass="11361">MSDHTPEITLRGAWRGQPGDPDRVFHGTVVHSDHPDSPVGGPCRVTYEASLQRVTAPGDHGRYVLHIGDTERGIVLARFTSAAASSAHAHDEALDDDWYALPAHT</sequence>
<feature type="region of interest" description="Disordered" evidence="1">
    <location>
        <begin position="1"/>
        <end position="21"/>
    </location>
</feature>
<keyword evidence="5" id="KW-1185">Reference proteome</keyword>